<dbReference type="OrthoDB" id="566238at2759"/>
<dbReference type="SMART" id="SM00450">
    <property type="entry name" value="RHOD"/>
    <property type="match status" value="1"/>
</dbReference>
<protein>
    <recommendedName>
        <fullName evidence="1">Rhodanese domain-containing protein</fullName>
    </recommendedName>
</protein>
<dbReference type="AlphaFoldDB" id="A0A9Q1HB48"/>
<accession>A0A9Q1HB48</accession>
<dbReference type="SUPFAM" id="SSF52821">
    <property type="entry name" value="Rhodanese/Cell cycle control phosphatase"/>
    <property type="match status" value="1"/>
</dbReference>
<dbReference type="EMBL" id="JAIZAY010000004">
    <property type="protein sequence ID" value="KAJ8042732.1"/>
    <property type="molecule type" value="Genomic_DNA"/>
</dbReference>
<sequence length="244" mass="27482">MQRLVFYKYFCSAISRPIGRPNTSSVLVSPQFVNHFTRMGIKTGVVNEQQKASPSVGMNMTISALKKQFPKVKTIDTNTLAQWIDEDKGGISFSNAKDGKDLEQVKQSRNLVILDVRLEEEAAVSKIPYSTRVDPDEKDMKKLKEIIEEKSLSKGQDNDPVSVVMYCAVGYRASNLVSRFQQSLQKEGNQDSMNVYNLEGSIFKWANENRSLVNLSGEPTGFVHPYSTMFGKLYLDSSRTKFTP</sequence>
<proteinExistence type="predicted"/>
<feature type="domain" description="Rhodanese" evidence="1">
    <location>
        <begin position="107"/>
        <end position="214"/>
    </location>
</feature>
<gene>
    <name evidence="2" type="ORF">HOLleu_09575</name>
</gene>
<dbReference type="CDD" id="cd00158">
    <property type="entry name" value="RHOD"/>
    <property type="match status" value="1"/>
</dbReference>
<reference evidence="2" key="1">
    <citation type="submission" date="2021-10" db="EMBL/GenBank/DDBJ databases">
        <title>Tropical sea cucumber genome reveals ecological adaptation and Cuvierian tubules defense mechanism.</title>
        <authorList>
            <person name="Chen T."/>
        </authorList>
    </citation>
    <scope>NUCLEOTIDE SEQUENCE</scope>
    <source>
        <strain evidence="2">Nanhai2018</strain>
        <tissue evidence="2">Muscle</tissue>
    </source>
</reference>
<evidence type="ECO:0000313" key="2">
    <source>
        <dbReference type="EMBL" id="KAJ8042732.1"/>
    </source>
</evidence>
<dbReference type="Pfam" id="PF00581">
    <property type="entry name" value="Rhodanese"/>
    <property type="match status" value="1"/>
</dbReference>
<dbReference type="Proteomes" id="UP001152320">
    <property type="component" value="Chromosome 4"/>
</dbReference>
<comment type="caution">
    <text evidence="2">The sequence shown here is derived from an EMBL/GenBank/DDBJ whole genome shotgun (WGS) entry which is preliminary data.</text>
</comment>
<dbReference type="PROSITE" id="PS50206">
    <property type="entry name" value="RHODANESE_3"/>
    <property type="match status" value="1"/>
</dbReference>
<evidence type="ECO:0000259" key="1">
    <source>
        <dbReference type="PROSITE" id="PS50206"/>
    </source>
</evidence>
<evidence type="ECO:0000313" key="3">
    <source>
        <dbReference type="Proteomes" id="UP001152320"/>
    </source>
</evidence>
<dbReference type="InterPro" id="IPR001763">
    <property type="entry name" value="Rhodanese-like_dom"/>
</dbReference>
<name>A0A9Q1HB48_HOLLE</name>
<organism evidence="2 3">
    <name type="scientific">Holothuria leucospilota</name>
    <name type="common">Black long sea cucumber</name>
    <name type="synonym">Mertensiothuria leucospilota</name>
    <dbReference type="NCBI Taxonomy" id="206669"/>
    <lineage>
        <taxon>Eukaryota</taxon>
        <taxon>Metazoa</taxon>
        <taxon>Echinodermata</taxon>
        <taxon>Eleutherozoa</taxon>
        <taxon>Echinozoa</taxon>
        <taxon>Holothuroidea</taxon>
        <taxon>Aspidochirotacea</taxon>
        <taxon>Aspidochirotida</taxon>
        <taxon>Holothuriidae</taxon>
        <taxon>Holothuria</taxon>
    </lineage>
</organism>
<dbReference type="Gene3D" id="3.40.250.10">
    <property type="entry name" value="Rhodanese-like domain"/>
    <property type="match status" value="1"/>
</dbReference>
<dbReference type="InterPro" id="IPR036873">
    <property type="entry name" value="Rhodanese-like_dom_sf"/>
</dbReference>
<keyword evidence="3" id="KW-1185">Reference proteome</keyword>